<accession>A0ABS9KNN4</accession>
<feature type="signal peptide" evidence="1">
    <location>
        <begin position="1"/>
        <end position="19"/>
    </location>
</feature>
<dbReference type="Pfam" id="PF13568">
    <property type="entry name" value="OMP_b-brl_2"/>
    <property type="match status" value="1"/>
</dbReference>
<dbReference type="EMBL" id="JAKLTR010000003">
    <property type="protein sequence ID" value="MCG2613904.1"/>
    <property type="molecule type" value="Genomic_DNA"/>
</dbReference>
<dbReference type="InterPro" id="IPR025665">
    <property type="entry name" value="Beta-barrel_OMP_2"/>
</dbReference>
<dbReference type="RefSeq" id="WP_237869819.1">
    <property type="nucleotide sequence ID" value="NZ_JAKLTR010000003.1"/>
</dbReference>
<evidence type="ECO:0000256" key="1">
    <source>
        <dbReference type="SAM" id="SignalP"/>
    </source>
</evidence>
<feature type="domain" description="Outer membrane protein beta-barrel" evidence="2">
    <location>
        <begin position="139"/>
        <end position="268"/>
    </location>
</feature>
<name>A0ABS9KNN4_9BACT</name>
<evidence type="ECO:0000259" key="2">
    <source>
        <dbReference type="Pfam" id="PF13568"/>
    </source>
</evidence>
<feature type="chain" id="PRO_5047449812" evidence="1">
    <location>
        <begin position="20"/>
        <end position="290"/>
    </location>
</feature>
<comment type="caution">
    <text evidence="3">The sequence shown here is derived from an EMBL/GenBank/DDBJ whole genome shotgun (WGS) entry which is preliminary data.</text>
</comment>
<keyword evidence="4" id="KW-1185">Reference proteome</keyword>
<reference evidence="3" key="1">
    <citation type="submission" date="2022-01" db="EMBL/GenBank/DDBJ databases">
        <authorList>
            <person name="Jo J.-H."/>
            <person name="Im W.-T."/>
        </authorList>
    </citation>
    <scope>NUCLEOTIDE SEQUENCE</scope>
    <source>
        <strain evidence="3">NA20</strain>
    </source>
</reference>
<dbReference type="Proteomes" id="UP001165367">
    <property type="component" value="Unassembled WGS sequence"/>
</dbReference>
<organism evidence="3 4">
    <name type="scientific">Terrimonas ginsenosidimutans</name>
    <dbReference type="NCBI Taxonomy" id="2908004"/>
    <lineage>
        <taxon>Bacteria</taxon>
        <taxon>Pseudomonadati</taxon>
        <taxon>Bacteroidota</taxon>
        <taxon>Chitinophagia</taxon>
        <taxon>Chitinophagales</taxon>
        <taxon>Chitinophagaceae</taxon>
        <taxon>Terrimonas</taxon>
    </lineage>
</organism>
<evidence type="ECO:0000313" key="4">
    <source>
        <dbReference type="Proteomes" id="UP001165367"/>
    </source>
</evidence>
<sequence>MKRIFTLCIALCTMATAFSQTDSTTRTTTDTSGKKNPDTIRIGGMVIIREQGGGGGDTVKSKRNRNFNVNVRLGRRNYDKPANISTNWWIVDLGFSNYNDNTDYAGAAAQSFAPGSNEDWFKLRPFKSRNVNIWVLTQRINLAKHIVNLKYGIGIELNNYFFEDKSIRFNKNPTLVDQSYSGLTKNKLAADYLTMPVMLNFNFTPNKSRAYGFSAGVSAGYLYSARQKVKLDGDVDKTKGNFDLRKWKLSYVGEVSLGVVKLYGSYAFKSMFEKGLDMTPYNFGFRFSNF</sequence>
<evidence type="ECO:0000313" key="3">
    <source>
        <dbReference type="EMBL" id="MCG2613904.1"/>
    </source>
</evidence>
<keyword evidence="1" id="KW-0732">Signal</keyword>
<protein>
    <submittedName>
        <fullName evidence="3">PorT family protein</fullName>
    </submittedName>
</protein>
<gene>
    <name evidence="3" type="ORF">LZZ85_06410</name>
</gene>
<proteinExistence type="predicted"/>